<name>A0AAE3KND5_9CYAN</name>
<dbReference type="AlphaFoldDB" id="A0AAE3KND5"/>
<dbReference type="Proteomes" id="UP001204953">
    <property type="component" value="Unassembled WGS sequence"/>
</dbReference>
<gene>
    <name evidence="1" type="ORF">NJ959_08590</name>
</gene>
<evidence type="ECO:0000313" key="2">
    <source>
        <dbReference type="Proteomes" id="UP001204953"/>
    </source>
</evidence>
<protein>
    <submittedName>
        <fullName evidence="1">Uncharacterized protein</fullName>
    </submittedName>
</protein>
<evidence type="ECO:0000313" key="1">
    <source>
        <dbReference type="EMBL" id="MCP2728533.1"/>
    </source>
</evidence>
<sequence>MATNLENNINSQVLRLFIYPDIVARDKNGNPVLLVDVGVRTIEPQVSRQITDSLEQANGSIPFAMLVNLAQITIFKWSRDNWQQPISVFNTADVLSRYEPEFTNKRIFHTYFTSLVEAWLRDLAYHWHSQHPPFLEEIKSIGLLEKLADGTTEEETDVVEVMI</sequence>
<organism evidence="1 2">
    <name type="scientific">Limnofasciculus baicalensis BBK-W-15</name>
    <dbReference type="NCBI Taxonomy" id="2699891"/>
    <lineage>
        <taxon>Bacteria</taxon>
        <taxon>Bacillati</taxon>
        <taxon>Cyanobacteriota</taxon>
        <taxon>Cyanophyceae</taxon>
        <taxon>Coleofasciculales</taxon>
        <taxon>Coleofasciculaceae</taxon>
        <taxon>Limnofasciculus</taxon>
        <taxon>Limnofasciculus baicalensis</taxon>
    </lineage>
</organism>
<proteinExistence type="predicted"/>
<dbReference type="EMBL" id="JAMZMM010000060">
    <property type="protein sequence ID" value="MCP2728533.1"/>
    <property type="molecule type" value="Genomic_DNA"/>
</dbReference>
<comment type="caution">
    <text evidence="1">The sequence shown here is derived from an EMBL/GenBank/DDBJ whole genome shotgun (WGS) entry which is preliminary data.</text>
</comment>
<dbReference type="RefSeq" id="WP_254011329.1">
    <property type="nucleotide sequence ID" value="NZ_JAMZMM010000060.1"/>
</dbReference>
<reference evidence="1" key="1">
    <citation type="submission" date="2022-06" db="EMBL/GenBank/DDBJ databases">
        <title>New cyanobacteria of genus Symplocastrum in benthos of Lake Baikal.</title>
        <authorList>
            <person name="Sorokovikova E."/>
            <person name="Tikhonova I."/>
            <person name="Krasnopeev A."/>
            <person name="Evseev P."/>
            <person name="Gladkikh A."/>
            <person name="Belykh O."/>
        </authorList>
    </citation>
    <scope>NUCLEOTIDE SEQUENCE</scope>
    <source>
        <strain evidence="1">BBK-W-15</strain>
    </source>
</reference>
<keyword evidence="2" id="KW-1185">Reference proteome</keyword>
<accession>A0AAE3KND5</accession>